<comment type="caution">
    <text evidence="11">The sequence shown here is derived from an EMBL/GenBank/DDBJ whole genome shotgun (WGS) entry which is preliminary data.</text>
</comment>
<dbReference type="EMBL" id="CAJNRE010019179">
    <property type="protein sequence ID" value="CAF2190444.1"/>
    <property type="molecule type" value="Genomic_DNA"/>
</dbReference>
<evidence type="ECO:0000313" key="12">
    <source>
        <dbReference type="Proteomes" id="UP000663866"/>
    </source>
</evidence>
<dbReference type="Proteomes" id="UP000681967">
    <property type="component" value="Unassembled WGS sequence"/>
</dbReference>
<evidence type="ECO:0000313" key="3">
    <source>
        <dbReference type="EMBL" id="CAF1513141.1"/>
    </source>
</evidence>
<evidence type="ECO:0000313" key="8">
    <source>
        <dbReference type="EMBL" id="CAF4000153.1"/>
    </source>
</evidence>
<proteinExistence type="predicted"/>
<evidence type="ECO:0008006" key="13">
    <source>
        <dbReference type="Google" id="ProtNLM"/>
    </source>
</evidence>
<evidence type="ECO:0000313" key="5">
    <source>
        <dbReference type="EMBL" id="CAF2158415.1"/>
    </source>
</evidence>
<dbReference type="EMBL" id="CAJOBJ010003222">
    <property type="protein sequence ID" value="CAF3957689.1"/>
    <property type="molecule type" value="Genomic_DNA"/>
</dbReference>
<dbReference type="Proteomes" id="UP000663856">
    <property type="component" value="Unassembled WGS sequence"/>
</dbReference>
<dbReference type="EMBL" id="CAJNOV010011164">
    <property type="protein sequence ID" value="CAF1441008.1"/>
    <property type="molecule type" value="Genomic_DNA"/>
</dbReference>
<accession>A0A819ZJT6</accession>
<dbReference type="OrthoDB" id="10027386at2759"/>
<evidence type="ECO:0000313" key="10">
    <source>
        <dbReference type="EMBL" id="CAF4102976.1"/>
    </source>
</evidence>
<protein>
    <recommendedName>
        <fullName evidence="13">G-protein coupled receptors family 1 profile domain-containing protein</fullName>
    </recommendedName>
</protein>
<feature type="transmembrane region" description="Helical" evidence="1">
    <location>
        <begin position="200"/>
        <end position="220"/>
    </location>
</feature>
<dbReference type="EMBL" id="CAJOBF010003667">
    <property type="protein sequence ID" value="CAF4102976.1"/>
    <property type="molecule type" value="Genomic_DNA"/>
</dbReference>
<feature type="transmembrane region" description="Helical" evidence="1">
    <location>
        <begin position="103"/>
        <end position="123"/>
    </location>
</feature>
<feature type="transmembrane region" description="Helical" evidence="1">
    <location>
        <begin position="281"/>
        <end position="305"/>
    </location>
</feature>
<feature type="transmembrane region" description="Helical" evidence="1">
    <location>
        <begin position="29"/>
        <end position="52"/>
    </location>
</feature>
<evidence type="ECO:0000313" key="7">
    <source>
        <dbReference type="EMBL" id="CAF3957689.1"/>
    </source>
</evidence>
<keyword evidence="1" id="KW-0472">Membrane</keyword>
<dbReference type="EMBL" id="CAJOBG010006075">
    <property type="protein sequence ID" value="CAF4175170.1"/>
    <property type="molecule type" value="Genomic_DNA"/>
</dbReference>
<dbReference type="Proteomes" id="UP000676336">
    <property type="component" value="Unassembled WGS sequence"/>
</dbReference>
<dbReference type="Proteomes" id="UP000663842">
    <property type="component" value="Unassembled WGS sequence"/>
</dbReference>
<dbReference type="Proteomes" id="UP000663834">
    <property type="component" value="Unassembled WGS sequence"/>
</dbReference>
<dbReference type="EMBL" id="CAJOBI010005943">
    <property type="protein sequence ID" value="CAF4046854.1"/>
    <property type="molecule type" value="Genomic_DNA"/>
</dbReference>
<organism evidence="11 12">
    <name type="scientific">Rotaria magnacalcarata</name>
    <dbReference type="NCBI Taxonomy" id="392030"/>
    <lineage>
        <taxon>Eukaryota</taxon>
        <taxon>Metazoa</taxon>
        <taxon>Spiralia</taxon>
        <taxon>Gnathifera</taxon>
        <taxon>Rotifera</taxon>
        <taxon>Eurotatoria</taxon>
        <taxon>Bdelloidea</taxon>
        <taxon>Philodinida</taxon>
        <taxon>Philodinidae</taxon>
        <taxon>Rotaria</taxon>
    </lineage>
</organism>
<keyword evidence="1" id="KW-0812">Transmembrane</keyword>
<keyword evidence="12" id="KW-1185">Reference proteome</keyword>
<dbReference type="Proteomes" id="UP000663824">
    <property type="component" value="Unassembled WGS sequence"/>
</dbReference>
<dbReference type="Proteomes" id="UP000663855">
    <property type="component" value="Unassembled WGS sequence"/>
</dbReference>
<evidence type="ECO:0000313" key="9">
    <source>
        <dbReference type="EMBL" id="CAF4046854.1"/>
    </source>
</evidence>
<feature type="transmembrane region" description="Helical" evidence="1">
    <location>
        <begin position="241"/>
        <end position="261"/>
    </location>
</feature>
<dbReference type="Proteomes" id="UP000663866">
    <property type="component" value="Unassembled WGS sequence"/>
</dbReference>
<dbReference type="EMBL" id="CAJNRG010002352">
    <property type="protein sequence ID" value="CAF2046693.1"/>
    <property type="molecule type" value="Genomic_DNA"/>
</dbReference>
<keyword evidence="1" id="KW-1133">Transmembrane helix</keyword>
<dbReference type="Gene3D" id="1.20.1070.10">
    <property type="entry name" value="Rhodopsin 7-helix transmembrane proteins"/>
    <property type="match status" value="1"/>
</dbReference>
<dbReference type="Proteomes" id="UP000663887">
    <property type="component" value="Unassembled WGS sequence"/>
</dbReference>
<evidence type="ECO:0000313" key="6">
    <source>
        <dbReference type="EMBL" id="CAF2190444.1"/>
    </source>
</evidence>
<dbReference type="EMBL" id="CAJOBH010004714">
    <property type="protein sequence ID" value="CAF4000153.1"/>
    <property type="molecule type" value="Genomic_DNA"/>
</dbReference>
<dbReference type="AlphaFoldDB" id="A0A819ZJT6"/>
<dbReference type="EMBL" id="CAJNRF010014608">
    <property type="protein sequence ID" value="CAF2158415.1"/>
    <property type="molecule type" value="Genomic_DNA"/>
</dbReference>
<dbReference type="EMBL" id="CAJNOW010007408">
    <property type="protein sequence ID" value="CAF1513141.1"/>
    <property type="molecule type" value="Genomic_DNA"/>
</dbReference>
<feature type="transmembrane region" description="Helical" evidence="1">
    <location>
        <begin position="144"/>
        <end position="169"/>
    </location>
</feature>
<gene>
    <name evidence="8" type="ORF">BYL167_LOCUS13638</name>
    <name evidence="2" type="ORF">CJN711_LOCUS24087</name>
    <name evidence="7" type="ORF">GIL414_LOCUS9443</name>
    <name evidence="3" type="ORF">KQP761_LOCUS15270</name>
    <name evidence="6" type="ORF">MBJ925_LOCUS34844</name>
    <name evidence="11" type="ORF">OVN521_LOCUS24941</name>
    <name evidence="9" type="ORF">SMN809_LOCUS14426</name>
    <name evidence="10" type="ORF">UXM345_LOCUS22352</name>
    <name evidence="5" type="ORF">WKI299_LOCUS31846</name>
    <name evidence="4" type="ORF">XDN619_LOCUS7746</name>
</gene>
<feature type="transmembrane region" description="Helical" evidence="1">
    <location>
        <begin position="64"/>
        <end position="83"/>
    </location>
</feature>
<reference evidence="11" key="1">
    <citation type="submission" date="2021-02" db="EMBL/GenBank/DDBJ databases">
        <authorList>
            <person name="Nowell W R."/>
        </authorList>
    </citation>
    <scope>NUCLEOTIDE SEQUENCE</scope>
</reference>
<dbReference type="SUPFAM" id="SSF81321">
    <property type="entry name" value="Family A G protein-coupled receptor-like"/>
    <property type="match status" value="1"/>
</dbReference>
<dbReference type="Proteomes" id="UP000681720">
    <property type="component" value="Unassembled WGS sequence"/>
</dbReference>
<evidence type="ECO:0000313" key="4">
    <source>
        <dbReference type="EMBL" id="CAF2046693.1"/>
    </source>
</evidence>
<sequence>MANNETENSTYSYDYDDEEVIIPPAKVQFWTYLVFEILSLFCNLYLLYYLTFNQRLRSQLQNHVVMVLLFLCLVILVVDNSFYLDGFRIGHGNSFPFSKGVCLLWWFIDYGFYGAITIFLMWASSERHILVFYRQQCLNTKRKIFYIHYLPLIIISLYLIGFYIGVILFPPCQNIFYSNELECGSYPCYQDITWLNTWDYFVNGVLCNILEAFFSIALLLRTIWKKFISTRHFQWKKYRKMIIQLLSISALSLSINLPQALIVFLQSQPNMNNFGSTIEPYFFYLTTYVVFFLPFVCLGCLPELWPQSFFSHQRRQVPVVPMTITART</sequence>
<name>A0A819ZJT6_9BILA</name>
<evidence type="ECO:0000256" key="1">
    <source>
        <dbReference type="SAM" id="Phobius"/>
    </source>
</evidence>
<evidence type="ECO:0000313" key="11">
    <source>
        <dbReference type="EMBL" id="CAF4175170.1"/>
    </source>
</evidence>
<evidence type="ECO:0000313" key="2">
    <source>
        <dbReference type="EMBL" id="CAF1441008.1"/>
    </source>
</evidence>